<evidence type="ECO:0000313" key="3">
    <source>
        <dbReference type="EMBL" id="NKX50355.1"/>
    </source>
</evidence>
<protein>
    <recommendedName>
        <fullName evidence="5">SMC family ATPase</fullName>
    </recommendedName>
</protein>
<evidence type="ECO:0000313" key="4">
    <source>
        <dbReference type="Proteomes" id="UP000523795"/>
    </source>
</evidence>
<dbReference type="PANTHER" id="PTHR32114:SF2">
    <property type="entry name" value="ABC TRANSPORTER ABCH.3"/>
    <property type="match status" value="1"/>
</dbReference>
<feature type="non-terminal residue" evidence="3">
    <location>
        <position position="1"/>
    </location>
</feature>
<evidence type="ECO:0000256" key="1">
    <source>
        <dbReference type="SAM" id="Coils"/>
    </source>
</evidence>
<proteinExistence type="predicted"/>
<sequence>KERWLDLLQQRLDNAAAELASRLQDGAPCPVCGSAEHPAPAGTGTGRLVGEEEESAARQDHAEAEARLVRAQQECARIEARLAALAARGGETPADEAAAAVEQARADLDAARQAVQARELLESEAAAAGAKLEELARQAARLDVDHAAAGTELKAVRAQREELGRRLAELAPAGSTLAGHAADLSALAGALAAAAKALDAGRHAAASLERSAADLAAAIAGSAFDGEDQVRAALLSAADLQAAQSAVEEHTLRGQRLQLLQDSEPVLRARRDRDAGRAAPDADAVAQLRGRAAELEREVGDLQVRSGVLQAADHQLKSCGPRLAEASAALAAARERFERIQSVADTVRGLGENERRMTLTTYVLAARLEQ</sequence>
<dbReference type="Proteomes" id="UP000523795">
    <property type="component" value="Unassembled WGS sequence"/>
</dbReference>
<organism evidence="3 4">
    <name type="scientific">Arthrobacter deserti</name>
    <dbReference type="NCBI Taxonomy" id="1742687"/>
    <lineage>
        <taxon>Bacteria</taxon>
        <taxon>Bacillati</taxon>
        <taxon>Actinomycetota</taxon>
        <taxon>Actinomycetes</taxon>
        <taxon>Micrococcales</taxon>
        <taxon>Micrococcaceae</taxon>
        <taxon>Arthrobacter</taxon>
    </lineage>
</organism>
<gene>
    <name evidence="3" type="ORF">HER39_07205</name>
</gene>
<feature type="region of interest" description="Disordered" evidence="2">
    <location>
        <begin position="34"/>
        <end position="56"/>
    </location>
</feature>
<dbReference type="EMBL" id="JAAZSR010000083">
    <property type="protein sequence ID" value="NKX50355.1"/>
    <property type="molecule type" value="Genomic_DNA"/>
</dbReference>
<reference evidence="3 4" key="1">
    <citation type="submission" date="2020-04" db="EMBL/GenBank/DDBJ databases">
        <authorList>
            <person name="Liu S."/>
        </authorList>
    </citation>
    <scope>NUCLEOTIDE SEQUENCE [LARGE SCALE GENOMIC DNA]</scope>
    <source>
        <strain evidence="3 4">CGMCC 1.15091</strain>
    </source>
</reference>
<dbReference type="PANTHER" id="PTHR32114">
    <property type="entry name" value="ABC TRANSPORTER ABCH.3"/>
    <property type="match status" value="1"/>
</dbReference>
<evidence type="ECO:0000256" key="2">
    <source>
        <dbReference type="SAM" id="MobiDB-lite"/>
    </source>
</evidence>
<feature type="non-terminal residue" evidence="3">
    <location>
        <position position="370"/>
    </location>
</feature>
<feature type="coiled-coil region" evidence="1">
    <location>
        <begin position="285"/>
        <end position="343"/>
    </location>
</feature>
<keyword evidence="1" id="KW-0175">Coiled coil</keyword>
<evidence type="ECO:0008006" key="5">
    <source>
        <dbReference type="Google" id="ProtNLM"/>
    </source>
</evidence>
<comment type="caution">
    <text evidence="3">The sequence shown here is derived from an EMBL/GenBank/DDBJ whole genome shotgun (WGS) entry which is preliminary data.</text>
</comment>
<name>A0ABX1JP09_9MICC</name>
<accession>A0ABX1JP09</accession>
<keyword evidence="4" id="KW-1185">Reference proteome</keyword>